<dbReference type="SUPFAM" id="SSF56655">
    <property type="entry name" value="Carbohydrate phosphatase"/>
    <property type="match status" value="1"/>
</dbReference>
<feature type="binding site" evidence="5">
    <location>
        <position position="87"/>
    </location>
    <ligand>
        <name>Mg(2+)</name>
        <dbReference type="ChEBI" id="CHEBI:18420"/>
        <label>1</label>
        <note>catalytic</note>
    </ligand>
</feature>
<dbReference type="PRINTS" id="PR00377">
    <property type="entry name" value="IMPHPHTASES"/>
</dbReference>
<dbReference type="GO" id="GO:0008934">
    <property type="term" value="F:inositol monophosphate 1-phosphatase activity"/>
    <property type="evidence" value="ECO:0007669"/>
    <property type="project" value="InterPro"/>
</dbReference>
<comment type="caution">
    <text evidence="7">The sequence shown here is derived from an EMBL/GenBank/DDBJ whole genome shotgun (WGS) entry which is preliminary data.</text>
</comment>
<dbReference type="InterPro" id="IPR000760">
    <property type="entry name" value="Inositol_monophosphatase-like"/>
</dbReference>
<comment type="catalytic activity">
    <reaction evidence="1 6">
        <text>a myo-inositol phosphate + H2O = myo-inositol + phosphate</text>
        <dbReference type="Rhea" id="RHEA:24056"/>
        <dbReference type="ChEBI" id="CHEBI:15377"/>
        <dbReference type="ChEBI" id="CHEBI:17268"/>
        <dbReference type="ChEBI" id="CHEBI:43474"/>
        <dbReference type="ChEBI" id="CHEBI:84139"/>
        <dbReference type="EC" id="3.1.3.25"/>
    </reaction>
</comment>
<evidence type="ECO:0000256" key="6">
    <source>
        <dbReference type="RuleBase" id="RU364068"/>
    </source>
</evidence>
<dbReference type="GO" id="GO:0006020">
    <property type="term" value="P:inositol metabolic process"/>
    <property type="evidence" value="ECO:0007669"/>
    <property type="project" value="TreeGrafter"/>
</dbReference>
<keyword evidence="4 5" id="KW-0460">Magnesium</keyword>
<feature type="binding site" evidence="5">
    <location>
        <position position="84"/>
    </location>
    <ligand>
        <name>Mg(2+)</name>
        <dbReference type="ChEBI" id="CHEBI:18420"/>
        <label>1</label>
        <note>catalytic</note>
    </ligand>
</feature>
<reference evidence="7" key="1">
    <citation type="submission" date="2020-10" db="EMBL/GenBank/DDBJ databases">
        <authorList>
            <person name="Gilroy R."/>
        </authorList>
    </citation>
    <scope>NUCLEOTIDE SEQUENCE</scope>
    <source>
        <strain evidence="7">ChiBcolR7-354</strain>
    </source>
</reference>
<keyword evidence="6" id="KW-0378">Hydrolase</keyword>
<dbReference type="GO" id="GO:0046872">
    <property type="term" value="F:metal ion binding"/>
    <property type="evidence" value="ECO:0007669"/>
    <property type="project" value="UniProtKB-KW"/>
</dbReference>
<dbReference type="PROSITE" id="PS00630">
    <property type="entry name" value="IMP_2"/>
    <property type="match status" value="1"/>
</dbReference>
<evidence type="ECO:0000256" key="5">
    <source>
        <dbReference type="PIRSR" id="PIRSR600760-2"/>
    </source>
</evidence>
<name>A0A9D0ZCL3_9FIRM</name>
<dbReference type="EMBL" id="DVGA01000026">
    <property type="protein sequence ID" value="HIQ78028.1"/>
    <property type="molecule type" value="Genomic_DNA"/>
</dbReference>
<proteinExistence type="inferred from homology"/>
<dbReference type="GO" id="GO:0007165">
    <property type="term" value="P:signal transduction"/>
    <property type="evidence" value="ECO:0007669"/>
    <property type="project" value="TreeGrafter"/>
</dbReference>
<comment type="similarity">
    <text evidence="6">Belongs to the inositol monophosphatase superfamily.</text>
</comment>
<sequence length="259" mass="27529">MGIQYEPIMMRAIDAVREAGEVVLTSGIHRVRAKGAADFVTDVDMAVQSFLARQLAVIAPNVQFMGEEQDNSGIDPSRPFWILDPVDGTTNLIHGLRLSAVSLAYAEGGAVRFGVVYDPFRGECYSACEGRGASLNGELISVSSALELSDALAAAGTVPGYKHMADEAFRQMRLLYDSCQDVRRSGCASLDLCHVAAGRLDAYAELMLQPWDYAAGALIVSEAGGRATTLTGEPLPLTHGSAILASNGRLHSKLLSLLA</sequence>
<gene>
    <name evidence="7" type="ORF">IAB77_02080</name>
</gene>
<organism evidence="7 8">
    <name type="scientific">Candidatus Scatomorpha intestinavium</name>
    <dbReference type="NCBI Taxonomy" id="2840922"/>
    <lineage>
        <taxon>Bacteria</taxon>
        <taxon>Bacillati</taxon>
        <taxon>Bacillota</taxon>
        <taxon>Clostridia</taxon>
        <taxon>Eubacteriales</taxon>
        <taxon>Candidatus Scatomorpha</taxon>
    </lineage>
</organism>
<feature type="binding site" evidence="5">
    <location>
        <position position="67"/>
    </location>
    <ligand>
        <name>Mg(2+)</name>
        <dbReference type="ChEBI" id="CHEBI:18420"/>
        <label>1</label>
        <note>catalytic</note>
    </ligand>
</feature>
<dbReference type="Gene3D" id="3.40.190.80">
    <property type="match status" value="1"/>
</dbReference>
<evidence type="ECO:0000256" key="3">
    <source>
        <dbReference type="ARBA" id="ARBA00022723"/>
    </source>
</evidence>
<evidence type="ECO:0000313" key="7">
    <source>
        <dbReference type="EMBL" id="HIQ78028.1"/>
    </source>
</evidence>
<protein>
    <recommendedName>
        <fullName evidence="6">Inositol-1-monophosphatase</fullName>
        <ecNumber evidence="6">3.1.3.25</ecNumber>
    </recommendedName>
</protein>
<dbReference type="PANTHER" id="PTHR20854:SF4">
    <property type="entry name" value="INOSITOL-1-MONOPHOSPHATASE-RELATED"/>
    <property type="match status" value="1"/>
</dbReference>
<dbReference type="Gene3D" id="3.30.540.10">
    <property type="entry name" value="Fructose-1,6-Bisphosphatase, subunit A, domain 1"/>
    <property type="match status" value="1"/>
</dbReference>
<reference evidence="7" key="2">
    <citation type="journal article" date="2021" name="PeerJ">
        <title>Extensive microbial diversity within the chicken gut microbiome revealed by metagenomics and culture.</title>
        <authorList>
            <person name="Gilroy R."/>
            <person name="Ravi A."/>
            <person name="Getino M."/>
            <person name="Pursley I."/>
            <person name="Horton D.L."/>
            <person name="Alikhan N.F."/>
            <person name="Baker D."/>
            <person name="Gharbi K."/>
            <person name="Hall N."/>
            <person name="Watson M."/>
            <person name="Adriaenssens E.M."/>
            <person name="Foster-Nyarko E."/>
            <person name="Jarju S."/>
            <person name="Secka A."/>
            <person name="Antonio M."/>
            <person name="Oren A."/>
            <person name="Chaudhuri R.R."/>
            <person name="La Ragione R."/>
            <person name="Hildebrand F."/>
            <person name="Pallen M.J."/>
        </authorList>
    </citation>
    <scope>NUCLEOTIDE SEQUENCE</scope>
    <source>
        <strain evidence="7">ChiBcolR7-354</strain>
    </source>
</reference>
<evidence type="ECO:0000256" key="2">
    <source>
        <dbReference type="ARBA" id="ARBA00001946"/>
    </source>
</evidence>
<dbReference type="CDD" id="cd01639">
    <property type="entry name" value="IMPase"/>
    <property type="match status" value="1"/>
</dbReference>
<dbReference type="Pfam" id="PF00459">
    <property type="entry name" value="Inositol_P"/>
    <property type="match status" value="1"/>
</dbReference>
<dbReference type="Proteomes" id="UP000824262">
    <property type="component" value="Unassembled WGS sequence"/>
</dbReference>
<accession>A0A9D0ZCL3</accession>
<dbReference type="InterPro" id="IPR033942">
    <property type="entry name" value="IMPase"/>
</dbReference>
<dbReference type="GO" id="GO:0046854">
    <property type="term" value="P:phosphatidylinositol phosphate biosynthetic process"/>
    <property type="evidence" value="ECO:0007669"/>
    <property type="project" value="InterPro"/>
</dbReference>
<evidence type="ECO:0000313" key="8">
    <source>
        <dbReference type="Proteomes" id="UP000824262"/>
    </source>
</evidence>
<dbReference type="InterPro" id="IPR020550">
    <property type="entry name" value="Inositol_monophosphatase_CS"/>
</dbReference>
<dbReference type="PANTHER" id="PTHR20854">
    <property type="entry name" value="INOSITOL MONOPHOSPHATASE"/>
    <property type="match status" value="1"/>
</dbReference>
<evidence type="ECO:0000256" key="1">
    <source>
        <dbReference type="ARBA" id="ARBA00001033"/>
    </source>
</evidence>
<keyword evidence="3 5" id="KW-0479">Metal-binding</keyword>
<comment type="cofactor">
    <cofactor evidence="2 5 6">
        <name>Mg(2+)</name>
        <dbReference type="ChEBI" id="CHEBI:18420"/>
    </cofactor>
</comment>
<feature type="binding site" evidence="5">
    <location>
        <position position="212"/>
    </location>
    <ligand>
        <name>Mg(2+)</name>
        <dbReference type="ChEBI" id="CHEBI:18420"/>
        <label>1</label>
        <note>catalytic</note>
    </ligand>
</feature>
<evidence type="ECO:0000256" key="4">
    <source>
        <dbReference type="ARBA" id="ARBA00022842"/>
    </source>
</evidence>
<dbReference type="EC" id="3.1.3.25" evidence="6"/>
<dbReference type="AlphaFoldDB" id="A0A9D0ZCL3"/>